<keyword evidence="4" id="KW-0813">Transport</keyword>
<organism evidence="11 12">
    <name type="scientific">Sphingomonas horti</name>
    <dbReference type="NCBI Taxonomy" id="2682842"/>
    <lineage>
        <taxon>Bacteria</taxon>
        <taxon>Pseudomonadati</taxon>
        <taxon>Pseudomonadota</taxon>
        <taxon>Alphaproteobacteria</taxon>
        <taxon>Sphingomonadales</taxon>
        <taxon>Sphingomonadaceae</taxon>
        <taxon>Sphingomonas</taxon>
    </lineage>
</organism>
<keyword evidence="6" id="KW-0997">Cell inner membrane</keyword>
<comment type="subcellular location">
    <subcellularLocation>
        <location evidence="1">Cell inner membrane</location>
    </subcellularLocation>
</comment>
<evidence type="ECO:0000256" key="10">
    <source>
        <dbReference type="ARBA" id="ARBA00030772"/>
    </source>
</evidence>
<protein>
    <recommendedName>
        <fullName evidence="3">Type II secretion system protein N</fullName>
    </recommendedName>
    <alternativeName>
        <fullName evidence="10">General secretion pathway protein N</fullName>
    </alternativeName>
</protein>
<evidence type="ECO:0000256" key="8">
    <source>
        <dbReference type="ARBA" id="ARBA00022927"/>
    </source>
</evidence>
<evidence type="ECO:0000256" key="2">
    <source>
        <dbReference type="ARBA" id="ARBA00007208"/>
    </source>
</evidence>
<evidence type="ECO:0000256" key="4">
    <source>
        <dbReference type="ARBA" id="ARBA00022448"/>
    </source>
</evidence>
<accession>A0A6I4IW55</accession>
<dbReference type="GO" id="GO:0015627">
    <property type="term" value="C:type II protein secretion system complex"/>
    <property type="evidence" value="ECO:0007669"/>
    <property type="project" value="InterPro"/>
</dbReference>
<evidence type="ECO:0000313" key="11">
    <source>
        <dbReference type="EMBL" id="MVO76382.1"/>
    </source>
</evidence>
<evidence type="ECO:0000256" key="1">
    <source>
        <dbReference type="ARBA" id="ARBA00004533"/>
    </source>
</evidence>
<evidence type="ECO:0000256" key="9">
    <source>
        <dbReference type="ARBA" id="ARBA00023136"/>
    </source>
</evidence>
<evidence type="ECO:0000256" key="3">
    <source>
        <dbReference type="ARBA" id="ARBA00021563"/>
    </source>
</evidence>
<evidence type="ECO:0000256" key="7">
    <source>
        <dbReference type="ARBA" id="ARBA00022692"/>
    </source>
</evidence>
<name>A0A6I4IW55_9SPHN</name>
<dbReference type="GO" id="GO:0015628">
    <property type="term" value="P:protein secretion by the type II secretion system"/>
    <property type="evidence" value="ECO:0007669"/>
    <property type="project" value="InterPro"/>
</dbReference>
<proteinExistence type="inferred from homology"/>
<keyword evidence="5" id="KW-1003">Cell membrane</keyword>
<dbReference type="GO" id="GO:0005886">
    <property type="term" value="C:plasma membrane"/>
    <property type="evidence" value="ECO:0007669"/>
    <property type="project" value="UniProtKB-SubCell"/>
</dbReference>
<comment type="similarity">
    <text evidence="2">Belongs to the GSP N family.</text>
</comment>
<evidence type="ECO:0000256" key="6">
    <source>
        <dbReference type="ARBA" id="ARBA00022519"/>
    </source>
</evidence>
<dbReference type="RefSeq" id="WP_157024982.1">
    <property type="nucleotide sequence ID" value="NZ_WQMS01000001.1"/>
</dbReference>
<sequence>MRVRLPMRRVVLFAALFVVALVVFLPLRLVLAGSGIAAREATGSIWSGTLREARIGPALIGDVGARVLPLPLLTGGLHLELSRPTAAADRLSGTLILSRNRRAIEGATGLIPLEVSLDALPATSVELTDVTLRFRDGQCDRAEGMVRANLAGGAGFPASVSAALRCDRGAALLPFVVAPAGARIELRIFGDGRWQVGTSRR</sequence>
<keyword evidence="7" id="KW-0812">Transmembrane</keyword>
<dbReference type="Pfam" id="PF01203">
    <property type="entry name" value="T2SSN"/>
    <property type="match status" value="1"/>
</dbReference>
<keyword evidence="12" id="KW-1185">Reference proteome</keyword>
<comment type="caution">
    <text evidence="11">The sequence shown here is derived from an EMBL/GenBank/DDBJ whole genome shotgun (WGS) entry which is preliminary data.</text>
</comment>
<dbReference type="AlphaFoldDB" id="A0A6I4IW55"/>
<dbReference type="EMBL" id="WQMS01000001">
    <property type="protein sequence ID" value="MVO76382.1"/>
    <property type="molecule type" value="Genomic_DNA"/>
</dbReference>
<dbReference type="Proteomes" id="UP000441389">
    <property type="component" value="Unassembled WGS sequence"/>
</dbReference>
<reference evidence="11 12" key="1">
    <citation type="submission" date="2019-12" db="EMBL/GenBank/DDBJ databases">
        <authorList>
            <person name="Huq M.A."/>
        </authorList>
    </citation>
    <scope>NUCLEOTIDE SEQUENCE [LARGE SCALE GENOMIC DNA]</scope>
    <source>
        <strain evidence="11 12">MAH-20</strain>
    </source>
</reference>
<evidence type="ECO:0000256" key="5">
    <source>
        <dbReference type="ARBA" id="ARBA00022475"/>
    </source>
</evidence>
<keyword evidence="8" id="KW-0653">Protein transport</keyword>
<evidence type="ECO:0000313" key="12">
    <source>
        <dbReference type="Proteomes" id="UP000441389"/>
    </source>
</evidence>
<keyword evidence="9" id="KW-0472">Membrane</keyword>
<dbReference type="InterPro" id="IPR022792">
    <property type="entry name" value="T2SS_protein-GspN"/>
</dbReference>
<gene>
    <name evidence="11" type="ORF">GON01_00310</name>
</gene>